<feature type="compositionally biased region" description="Polar residues" evidence="1">
    <location>
        <begin position="1"/>
        <end position="16"/>
    </location>
</feature>
<dbReference type="RefSeq" id="WP_188947303.1">
    <property type="nucleotide sequence ID" value="NZ_BMPH01000002.1"/>
</dbReference>
<keyword evidence="2" id="KW-0812">Transmembrane</keyword>
<keyword evidence="2" id="KW-1133">Transmembrane helix</keyword>
<dbReference type="Proteomes" id="UP001195422">
    <property type="component" value="Unassembled WGS sequence"/>
</dbReference>
<keyword evidence="4" id="KW-1185">Reference proteome</keyword>
<evidence type="ECO:0000313" key="3">
    <source>
        <dbReference type="EMBL" id="MBP2397306.1"/>
    </source>
</evidence>
<name>A0ABS4XLC3_GLUPR</name>
<dbReference type="EMBL" id="JAGIOJ010000001">
    <property type="protein sequence ID" value="MBP2397306.1"/>
    <property type="molecule type" value="Genomic_DNA"/>
</dbReference>
<evidence type="ECO:0008006" key="5">
    <source>
        <dbReference type="Google" id="ProtNLM"/>
    </source>
</evidence>
<feature type="transmembrane region" description="Helical" evidence="2">
    <location>
        <begin position="74"/>
        <end position="94"/>
    </location>
</feature>
<keyword evidence="2" id="KW-0472">Membrane</keyword>
<organism evidence="3 4">
    <name type="scientific">Glutamicibacter protophormiae</name>
    <name type="common">Brevibacterium protophormiae</name>
    <dbReference type="NCBI Taxonomy" id="37930"/>
    <lineage>
        <taxon>Bacteria</taxon>
        <taxon>Bacillati</taxon>
        <taxon>Actinomycetota</taxon>
        <taxon>Actinomycetes</taxon>
        <taxon>Micrococcales</taxon>
        <taxon>Micrococcaceae</taxon>
        <taxon>Glutamicibacter</taxon>
    </lineage>
</organism>
<comment type="caution">
    <text evidence="3">The sequence shown here is derived from an EMBL/GenBank/DDBJ whole genome shotgun (WGS) entry which is preliminary data.</text>
</comment>
<accession>A0ABS4XLC3</accession>
<evidence type="ECO:0000256" key="2">
    <source>
        <dbReference type="SAM" id="Phobius"/>
    </source>
</evidence>
<feature type="compositionally biased region" description="Low complexity" evidence="1">
    <location>
        <begin position="17"/>
        <end position="60"/>
    </location>
</feature>
<proteinExistence type="predicted"/>
<feature type="transmembrane region" description="Helical" evidence="2">
    <location>
        <begin position="115"/>
        <end position="141"/>
    </location>
</feature>
<protein>
    <recommendedName>
        <fullName evidence="5">DUF4190 domain-containing protein</fullName>
    </recommendedName>
</protein>
<evidence type="ECO:0000256" key="1">
    <source>
        <dbReference type="SAM" id="MobiDB-lite"/>
    </source>
</evidence>
<gene>
    <name evidence="3" type="ORF">JOF39_000387</name>
</gene>
<evidence type="ECO:0000313" key="4">
    <source>
        <dbReference type="Proteomes" id="UP001195422"/>
    </source>
</evidence>
<sequence length="145" mass="15460">MTTPNNEPNNPYSTGGNQNSSQPNSAYQPPQYQAPQYQGQNQQQFGGQQQYGNQPGYGYPMAPPEGAQLAQTSMILGILSMFVVGLVLGPIAIVKGNKAEREFNTSATVGKVTGWIGTILGALLFLYFVFVIIAVIAIPAATLGY</sequence>
<reference evidence="3 4" key="1">
    <citation type="submission" date="2021-03" db="EMBL/GenBank/DDBJ databases">
        <title>Sequencing the genomes of 1000 actinobacteria strains.</title>
        <authorList>
            <person name="Klenk H.-P."/>
        </authorList>
    </citation>
    <scope>NUCLEOTIDE SEQUENCE [LARGE SCALE GENOMIC DNA]</scope>
    <source>
        <strain evidence="3 4">DSM 20168</strain>
    </source>
</reference>
<feature type="region of interest" description="Disordered" evidence="1">
    <location>
        <begin position="1"/>
        <end position="63"/>
    </location>
</feature>